<dbReference type="AlphaFoldDB" id="A0A1I7XWH0"/>
<organism evidence="1 2">
    <name type="scientific">Steinernema glaseri</name>
    <dbReference type="NCBI Taxonomy" id="37863"/>
    <lineage>
        <taxon>Eukaryota</taxon>
        <taxon>Metazoa</taxon>
        <taxon>Ecdysozoa</taxon>
        <taxon>Nematoda</taxon>
        <taxon>Chromadorea</taxon>
        <taxon>Rhabditida</taxon>
        <taxon>Tylenchina</taxon>
        <taxon>Panagrolaimomorpha</taxon>
        <taxon>Strongyloidoidea</taxon>
        <taxon>Steinernematidae</taxon>
        <taxon>Steinernema</taxon>
    </lineage>
</organism>
<name>A0A1I7XWH0_9BILA</name>
<evidence type="ECO:0000313" key="1">
    <source>
        <dbReference type="Proteomes" id="UP000095287"/>
    </source>
</evidence>
<keyword evidence="1" id="KW-1185">Reference proteome</keyword>
<sequence>MFEFSRIESNSSIRVFENRRIESNGSIRMFEIFEEFDNPS</sequence>
<protein>
    <submittedName>
        <fullName evidence="2">Uncharacterized protein</fullName>
    </submittedName>
</protein>
<dbReference type="WBParaSite" id="L893_g10291.t1">
    <property type="protein sequence ID" value="L893_g10291.t1"/>
    <property type="gene ID" value="L893_g10291"/>
</dbReference>
<evidence type="ECO:0000313" key="2">
    <source>
        <dbReference type="WBParaSite" id="L893_g10291.t1"/>
    </source>
</evidence>
<proteinExistence type="predicted"/>
<dbReference type="Proteomes" id="UP000095287">
    <property type="component" value="Unplaced"/>
</dbReference>
<accession>A0A1I7XWH0</accession>
<reference evidence="2" key="1">
    <citation type="submission" date="2016-11" db="UniProtKB">
        <authorList>
            <consortium name="WormBaseParasite"/>
        </authorList>
    </citation>
    <scope>IDENTIFICATION</scope>
</reference>